<dbReference type="Proteomes" id="UP000305524">
    <property type="component" value="Unassembled WGS sequence"/>
</dbReference>
<accession>A0A084IY68</accession>
<dbReference type="Proteomes" id="UP000236165">
    <property type="component" value="Unassembled WGS sequence"/>
</dbReference>
<proteinExistence type="predicted"/>
<reference evidence="2 6" key="1">
    <citation type="submission" date="2016-10" db="EMBL/GenBank/DDBJ databases">
        <title>Genome Sequence of Bacillus weihenstephanensis GM6LP.</title>
        <authorList>
            <person name="Poehlein A."/>
            <person name="Wemheuer F."/>
            <person name="Hollensteiner J."/>
            <person name="Wemheuer B."/>
        </authorList>
    </citation>
    <scope>NUCLEOTIDE SEQUENCE [LARGE SCALE GENOMIC DNA]</scope>
    <source>
        <strain evidence="2 6">GM6LP</strain>
    </source>
</reference>
<protein>
    <submittedName>
        <fullName evidence="3">DUF3969 family protein</fullName>
    </submittedName>
</protein>
<accession>A0A653VV56</accession>
<evidence type="ECO:0000313" key="7">
    <source>
        <dbReference type="Proteomes" id="UP000305524"/>
    </source>
</evidence>
<accession>A0A124EF96</accession>
<evidence type="ECO:0000313" key="8">
    <source>
        <dbReference type="Proteomes" id="UP000437562"/>
    </source>
</evidence>
<sequence length="114" mass="13555">MKLIFQMEKQPVLEKTILLFILSIVESLKLKVVSLDESHRYIFNLEVLELLMDRNIDDQVLELIHFGMGLEDIYHVLPEELEHSIEELKWLCIQVLSEYSMHDEECAQLIEDIR</sequence>
<name>A0A084IY68_BACMY</name>
<reference evidence="3 7" key="3">
    <citation type="journal article" date="2019" name="Environ. Microbiol.">
        <title>An active ?-lactamase is a part of an orchestrated cell wall stress resistance network of Bacillus subtilis and related rhizosphere species.</title>
        <authorList>
            <person name="Bucher T."/>
            <person name="Keren-Paz A."/>
            <person name="Hausser J."/>
            <person name="Olender T."/>
            <person name="Cytryn E."/>
            <person name="Kolodkin-Gal I."/>
        </authorList>
    </citation>
    <scope>NUCLEOTIDE SEQUENCE [LARGE SCALE GENOMIC DNA]</scope>
    <source>
        <strain evidence="3 7">I186</strain>
    </source>
</reference>
<dbReference type="EMBL" id="MRWU01000009">
    <property type="protein sequence ID" value="OSX91872.1"/>
    <property type="molecule type" value="Genomic_DNA"/>
</dbReference>
<dbReference type="Proteomes" id="UP000437562">
    <property type="component" value="Unassembled WGS sequence"/>
</dbReference>
<evidence type="ECO:0000313" key="5">
    <source>
        <dbReference type="Proteomes" id="UP000194131"/>
    </source>
</evidence>
<evidence type="ECO:0000313" key="6">
    <source>
        <dbReference type="Proteomes" id="UP000236165"/>
    </source>
</evidence>
<dbReference type="KEGG" id="bww:bwei_5260"/>
<organism evidence="4 8">
    <name type="scientific">Bacillus mycoides</name>
    <dbReference type="NCBI Taxonomy" id="1405"/>
    <lineage>
        <taxon>Bacteria</taxon>
        <taxon>Bacillati</taxon>
        <taxon>Bacillota</taxon>
        <taxon>Bacilli</taxon>
        <taxon>Bacillales</taxon>
        <taxon>Bacillaceae</taxon>
        <taxon>Bacillus</taxon>
        <taxon>Bacillus cereus group</taxon>
    </lineage>
</organism>
<reference evidence="1 5" key="2">
    <citation type="submission" date="2016-12" db="EMBL/GenBank/DDBJ databases">
        <title>Genome Sequences of Twelve Sporeforming Bacillus Species Isolated from Foods.</title>
        <authorList>
            <person name="De Jong A."/>
            <person name="Holsappel S."/>
            <person name="Kuipers O.P."/>
        </authorList>
    </citation>
    <scope>NUCLEOTIDE SEQUENCE [LARGE SCALE GENOMIC DNA]</scope>
    <source>
        <strain evidence="1 5">S3E15</strain>
    </source>
</reference>
<dbReference type="EMBL" id="MKZQ01000002">
    <property type="protein sequence ID" value="PJN72941.1"/>
    <property type="molecule type" value="Genomic_DNA"/>
</dbReference>
<evidence type="ECO:0000313" key="1">
    <source>
        <dbReference type="EMBL" id="OSX91872.1"/>
    </source>
</evidence>
<dbReference type="InterPro" id="IPR025083">
    <property type="entry name" value="DUF3969"/>
</dbReference>
<dbReference type="Proteomes" id="UP000194131">
    <property type="component" value="Unassembled WGS sequence"/>
</dbReference>
<gene>
    <name evidence="4" type="ORF">BACI71_210156</name>
    <name evidence="2" type="ORF">BACWE_00460</name>
    <name evidence="3" type="ORF">FC701_00615</name>
    <name evidence="1" type="ORF">S3E15_05895</name>
</gene>
<evidence type="ECO:0000313" key="3">
    <source>
        <dbReference type="EMBL" id="TKI87769.1"/>
    </source>
</evidence>
<dbReference type="EMBL" id="SZOD01000011">
    <property type="protein sequence ID" value="TKI87769.1"/>
    <property type="molecule type" value="Genomic_DNA"/>
</dbReference>
<dbReference type="RefSeq" id="WP_002125038.1">
    <property type="nucleotide sequence ID" value="NZ_CAKJWQ010000031.1"/>
</dbReference>
<dbReference type="EMBL" id="CABWMC010000014">
    <property type="protein sequence ID" value="VXC09929.1"/>
    <property type="molecule type" value="Genomic_DNA"/>
</dbReference>
<dbReference type="AlphaFoldDB" id="A0A084IY68"/>
<reference evidence="4 8" key="4">
    <citation type="submission" date="2019-10" db="EMBL/GenBank/DDBJ databases">
        <authorList>
            <person name="Karimi E."/>
        </authorList>
    </citation>
    <scope>NUCLEOTIDE SEQUENCE [LARGE SCALE GENOMIC DNA]</scope>
    <source>
        <strain evidence="4">Bacillus sp. 71</strain>
    </source>
</reference>
<dbReference type="Pfam" id="PF13108">
    <property type="entry name" value="DUF3969"/>
    <property type="match status" value="1"/>
</dbReference>
<evidence type="ECO:0000313" key="4">
    <source>
        <dbReference type="EMBL" id="VXC09929.1"/>
    </source>
</evidence>
<evidence type="ECO:0000313" key="2">
    <source>
        <dbReference type="EMBL" id="PJN72941.1"/>
    </source>
</evidence>
<dbReference type="OMA" id="HDEECAQ"/>